<sequence>MAGDEKGKAEKETESTFILEGVPLIIDWEDPKNIIGIQAIRLESEKASERINQLINDGYHPEKTLVLLGMSTKFAQTNFHKIVTIFVKRG</sequence>
<reference evidence="1 2" key="1">
    <citation type="journal article" date="2016" name="Nat. Commun.">
        <title>Thousands of microbial genomes shed light on interconnected biogeochemical processes in an aquifer system.</title>
        <authorList>
            <person name="Anantharaman K."/>
            <person name="Brown C.T."/>
            <person name="Hug L.A."/>
            <person name="Sharon I."/>
            <person name="Castelle C.J."/>
            <person name="Probst A.J."/>
            <person name="Thomas B.C."/>
            <person name="Singh A."/>
            <person name="Wilkins M.J."/>
            <person name="Karaoz U."/>
            <person name="Brodie E.L."/>
            <person name="Williams K.H."/>
            <person name="Hubbard S.S."/>
            <person name="Banfield J.F."/>
        </authorList>
    </citation>
    <scope>NUCLEOTIDE SEQUENCE [LARGE SCALE GENOMIC DNA]</scope>
</reference>
<name>A0A1G1XN65_9BACT</name>
<evidence type="ECO:0000313" key="1">
    <source>
        <dbReference type="EMBL" id="OGY41565.1"/>
    </source>
</evidence>
<organism evidence="1 2">
    <name type="scientific">Candidatus Buchananbacteria bacterium RBG_13_39_9</name>
    <dbReference type="NCBI Taxonomy" id="1797531"/>
    <lineage>
        <taxon>Bacteria</taxon>
        <taxon>Candidatus Buchananiibacteriota</taxon>
    </lineage>
</organism>
<dbReference type="Proteomes" id="UP000176260">
    <property type="component" value="Unassembled WGS sequence"/>
</dbReference>
<proteinExistence type="predicted"/>
<evidence type="ECO:0000313" key="2">
    <source>
        <dbReference type="Proteomes" id="UP000176260"/>
    </source>
</evidence>
<accession>A0A1G1XN65</accession>
<dbReference type="EMBL" id="MHIA01000025">
    <property type="protein sequence ID" value="OGY41565.1"/>
    <property type="molecule type" value="Genomic_DNA"/>
</dbReference>
<gene>
    <name evidence="1" type="ORF">A2Y67_02400</name>
</gene>
<comment type="caution">
    <text evidence="1">The sequence shown here is derived from an EMBL/GenBank/DDBJ whole genome shotgun (WGS) entry which is preliminary data.</text>
</comment>
<dbReference type="AlphaFoldDB" id="A0A1G1XN65"/>
<protein>
    <submittedName>
        <fullName evidence="1">Uncharacterized protein</fullName>
    </submittedName>
</protein>